<dbReference type="Pfam" id="PF10145">
    <property type="entry name" value="PhageMin_Tail"/>
    <property type="match status" value="1"/>
</dbReference>
<dbReference type="InterPro" id="IPR010090">
    <property type="entry name" value="Phage_tape_meas"/>
</dbReference>
<dbReference type="EMBL" id="WBWA01000005">
    <property type="protein sequence ID" value="KAB2665987.1"/>
    <property type="molecule type" value="Genomic_DNA"/>
</dbReference>
<protein>
    <submittedName>
        <fullName evidence="3">Phage tail tape measure protein</fullName>
    </submittedName>
</protein>
<evidence type="ECO:0000313" key="4">
    <source>
        <dbReference type="Proteomes" id="UP000430843"/>
    </source>
</evidence>
<organism evidence="3 4">
    <name type="scientific">Brucella tritici</name>
    <dbReference type="NCBI Taxonomy" id="94626"/>
    <lineage>
        <taxon>Bacteria</taxon>
        <taxon>Pseudomonadati</taxon>
        <taxon>Pseudomonadota</taxon>
        <taxon>Alphaproteobacteria</taxon>
        <taxon>Hyphomicrobiales</taxon>
        <taxon>Brucellaceae</taxon>
        <taxon>Brucella/Ochrobactrum group</taxon>
        <taxon>Brucella</taxon>
    </lineage>
</organism>
<evidence type="ECO:0000313" key="3">
    <source>
        <dbReference type="EMBL" id="KAB2665987.1"/>
    </source>
</evidence>
<dbReference type="AlphaFoldDB" id="A0A833CQC8"/>
<dbReference type="Proteomes" id="UP000430843">
    <property type="component" value="Unassembled WGS sequence"/>
</dbReference>
<accession>A0A833CQC8</accession>
<keyword evidence="4" id="KW-1185">Reference proteome</keyword>
<dbReference type="NCBIfam" id="TIGR01760">
    <property type="entry name" value="tape_meas_TP901"/>
    <property type="match status" value="1"/>
</dbReference>
<evidence type="ECO:0000259" key="2">
    <source>
        <dbReference type="Pfam" id="PF10145"/>
    </source>
</evidence>
<feature type="domain" description="Phage tail tape measure protein" evidence="2">
    <location>
        <begin position="243"/>
        <end position="412"/>
    </location>
</feature>
<dbReference type="RefSeq" id="WP_151677543.1">
    <property type="nucleotide sequence ID" value="NZ_WBWA01000005.1"/>
</dbReference>
<gene>
    <name evidence="3" type="ORF">F9K91_07610</name>
</gene>
<reference evidence="3 4" key="1">
    <citation type="submission" date="2019-09" db="EMBL/GenBank/DDBJ databases">
        <title>Taxonomic organization of the family Brucellaceae based on a phylogenomic approach.</title>
        <authorList>
            <person name="Leclercq S."/>
            <person name="Cloeckaert A."/>
            <person name="Zygmunt M.S."/>
        </authorList>
    </citation>
    <scope>NUCLEOTIDE SEQUENCE [LARGE SCALE GENOMIC DNA]</scope>
    <source>
        <strain evidence="3 4">LMG 18957</strain>
    </source>
</reference>
<comment type="caution">
    <text evidence="3">The sequence shown here is derived from an EMBL/GenBank/DDBJ whole genome shotgun (WGS) entry which is preliminary data.</text>
</comment>
<proteinExistence type="predicted"/>
<name>A0A833CQC8_9HYPH</name>
<evidence type="ECO:0000256" key="1">
    <source>
        <dbReference type="SAM" id="MobiDB-lite"/>
    </source>
</evidence>
<feature type="region of interest" description="Disordered" evidence="1">
    <location>
        <begin position="166"/>
        <end position="191"/>
    </location>
</feature>
<sequence>MASRVATLRLQLIDSVSGPSKKSTEALKALESSIGKLGKNGVAGAKNLGSQLDYLRRKAAAVGDFKDLRRGAAAAFGEFRTARTRVKELEAALASVTKPTAKLNADMRSARSALKAATTAFQEQRAAARSAEQSLRSFSINSKNGIGQSQRAIRDQLAQTIRKMREMERENRKQPPAKPPRPGRSGPSVGGTIAGAAGGYAAVRAGGVARNAFMDTVSYDQATAYRDALGYDVFDENSSKLMNEQAEKIGYETRFTNADVVRAQIGVLQGGIRDAQSIRNVIQPITDYALAMNVTMEEATETIRSASQIRRIPLTDVKAINEYVDSLVWMAKNGGMTDTDVRQYIRYGGAAMRNAGLKDTTANAAGIILRQAGYYGDEAGVFTRTASAKLTAPTNKGRMAMHAMGINFDDYVKQPDAFKVEGIASMLKENFGVKVGKDLQQKISEWLEEATYFDEENNEDVSVRGSRGEFTSGLMDLLDPVLGKMSAKDKKAVASDLGSFHKYSAESVDAESLLKAIFGASPTGPQLNAIFTERQGARAMTLASRYQDFLALVKVMENIPKGITHQMGVDANKGLYGDYTRATGAVETALIKIVSDWEKPISSVLKSVDWLASEFTQLSTTTRRVIEALGALALAAGGYAAMSAGRGILSRILGGGAGSAAGGAAAGAAGGGLLRGALRLGGRAIASPFGAGALTATALNQTDPDGNLWGLTSGVDAWVEKHTGINPSNVQLGRKRTPQEALEVDISQQTAQWPIAAQQGIREYIGVLMTGGAEAEAKAHATGEQIKEALTVNGALTIDTSQLERALGLARQFATVARGGSAAVSPSGGSLDPKLDGKRAAGGPVKAGGIYQINEKGQELFAPGADGTIIPNHKIGGGGVTVHAPINLGGITVGAGADAASVKAAVQQGVEQALAQLEGKLARSVQTYFGNLSYGDG</sequence>